<feature type="transmembrane region" description="Helical" evidence="1">
    <location>
        <begin position="44"/>
        <end position="68"/>
    </location>
</feature>
<evidence type="ECO:0000256" key="1">
    <source>
        <dbReference type="SAM" id="Phobius"/>
    </source>
</evidence>
<reference evidence="2" key="2">
    <citation type="journal article" date="2020" name="Kun Chong Xue Bao">
        <title>Sequencing and analysis of the complete mitochondrial genome of Carpoglyphus lactis (Acari: Carpoglyphidae).</title>
        <authorList>
            <person name="Zhao Y.-N."/>
            <person name="Li C.-P."/>
        </authorList>
    </citation>
    <scope>NUCLEOTIDE SEQUENCE</scope>
</reference>
<dbReference type="EMBL" id="MN073839">
    <property type="protein sequence ID" value="QKV10190.1"/>
    <property type="molecule type" value="Genomic_DNA"/>
</dbReference>
<feature type="transmembrane region" description="Helical" evidence="1">
    <location>
        <begin position="80"/>
        <end position="100"/>
    </location>
</feature>
<gene>
    <name evidence="2" type="primary">ND6</name>
</gene>
<dbReference type="RefSeq" id="YP_009862155.1">
    <property type="nucleotide sequence ID" value="NC_048990.1"/>
</dbReference>
<sequence>MMVLLISFVVMSVMLYSITPIKYTFSLTLSSLVVMIMSYEFCNSIFLSMAVVISFSSGMMILFSYCSVMTSYESKNKSSSASMLLYMLLGTLVLFLSPLSKNCLTGSVKMSMMASGLSLMFMMSLVILVMLMINKSLMSPKKSLLSSY</sequence>
<protein>
    <submittedName>
        <fullName evidence="2">NADH dehydrogenase subunit 6</fullName>
    </submittedName>
</protein>
<dbReference type="AlphaFoldDB" id="A0A7D4W7V0"/>
<dbReference type="CTD" id="4541"/>
<keyword evidence="1" id="KW-1133">Transmembrane helix</keyword>
<evidence type="ECO:0000313" key="2">
    <source>
        <dbReference type="EMBL" id="QKV10190.1"/>
    </source>
</evidence>
<name>A0A7D4W7V0_CARLC</name>
<keyword evidence="1" id="KW-0472">Membrane</keyword>
<keyword evidence="2" id="KW-0496">Mitochondrion</keyword>
<feature type="transmembrane region" description="Helical" evidence="1">
    <location>
        <begin position="112"/>
        <end position="133"/>
    </location>
</feature>
<accession>A0A7D4W7V0</accession>
<dbReference type="GeneID" id="55749907"/>
<organism evidence="2">
    <name type="scientific">Carpoglyphus lactis</name>
    <name type="common">Dried fruit mite</name>
    <name type="synonym">Acarus lactis</name>
    <dbReference type="NCBI Taxonomy" id="223459"/>
    <lineage>
        <taxon>Eukaryota</taxon>
        <taxon>Metazoa</taxon>
        <taxon>Ecdysozoa</taxon>
        <taxon>Arthropoda</taxon>
        <taxon>Chelicerata</taxon>
        <taxon>Arachnida</taxon>
        <taxon>Acari</taxon>
        <taxon>Acariformes</taxon>
        <taxon>Sarcoptiformes</taxon>
        <taxon>Astigmata</taxon>
        <taxon>Hemisarcoptoidea</taxon>
        <taxon>Carpoglyphidae</taxon>
        <taxon>Carpoglyphus</taxon>
    </lineage>
</organism>
<keyword evidence="1" id="KW-0812">Transmembrane</keyword>
<geneLocation type="mitochondrion" evidence="2"/>
<reference evidence="2" key="1">
    <citation type="submission" date="2019-06" db="EMBL/GenBank/DDBJ databases">
        <authorList>
            <person name="Zhao Y."/>
            <person name="Li C."/>
        </authorList>
    </citation>
    <scope>NUCLEOTIDE SEQUENCE</scope>
</reference>
<proteinExistence type="predicted"/>